<dbReference type="Pfam" id="PF08560">
    <property type="entry name" value="DUF1757"/>
    <property type="match status" value="1"/>
</dbReference>
<protein>
    <submittedName>
        <fullName evidence="2">Uncharacterized protein</fullName>
    </submittedName>
</protein>
<keyword evidence="1" id="KW-1133">Transmembrane helix</keyword>
<evidence type="ECO:0000256" key="1">
    <source>
        <dbReference type="SAM" id="Phobius"/>
    </source>
</evidence>
<evidence type="ECO:0000313" key="2">
    <source>
        <dbReference type="EMBL" id="KAF2497868.1"/>
    </source>
</evidence>
<dbReference type="EMBL" id="MU004186">
    <property type="protein sequence ID" value="KAF2497868.1"/>
    <property type="molecule type" value="Genomic_DNA"/>
</dbReference>
<dbReference type="OrthoDB" id="544298at2759"/>
<name>A0A6A6QZF8_9PEZI</name>
<dbReference type="InterPro" id="IPR013869">
    <property type="entry name" value="DUF1757"/>
</dbReference>
<reference evidence="2" key="1">
    <citation type="journal article" date="2020" name="Stud. Mycol.">
        <title>101 Dothideomycetes genomes: a test case for predicting lifestyles and emergence of pathogens.</title>
        <authorList>
            <person name="Haridas S."/>
            <person name="Albert R."/>
            <person name="Binder M."/>
            <person name="Bloem J."/>
            <person name="Labutti K."/>
            <person name="Salamov A."/>
            <person name="Andreopoulos B."/>
            <person name="Baker S."/>
            <person name="Barry K."/>
            <person name="Bills G."/>
            <person name="Bluhm B."/>
            <person name="Cannon C."/>
            <person name="Castanera R."/>
            <person name="Culley D."/>
            <person name="Daum C."/>
            <person name="Ezra D."/>
            <person name="Gonzalez J."/>
            <person name="Henrissat B."/>
            <person name="Kuo A."/>
            <person name="Liang C."/>
            <person name="Lipzen A."/>
            <person name="Lutzoni F."/>
            <person name="Magnuson J."/>
            <person name="Mondo S."/>
            <person name="Nolan M."/>
            <person name="Ohm R."/>
            <person name="Pangilinan J."/>
            <person name="Park H.-J."/>
            <person name="Ramirez L."/>
            <person name="Alfaro M."/>
            <person name="Sun H."/>
            <person name="Tritt A."/>
            <person name="Yoshinaga Y."/>
            <person name="Zwiers L.-H."/>
            <person name="Turgeon B."/>
            <person name="Goodwin S."/>
            <person name="Spatafora J."/>
            <person name="Crous P."/>
            <person name="Grigoriev I."/>
        </authorList>
    </citation>
    <scope>NUCLEOTIDE SEQUENCE</scope>
    <source>
        <strain evidence="2">CBS 269.34</strain>
    </source>
</reference>
<dbReference type="PANTHER" id="PTHR38636">
    <property type="entry name" value="PROTEIN CBG20488"/>
    <property type="match status" value="1"/>
</dbReference>
<evidence type="ECO:0000313" key="3">
    <source>
        <dbReference type="Proteomes" id="UP000799750"/>
    </source>
</evidence>
<dbReference type="Proteomes" id="UP000799750">
    <property type="component" value="Unassembled WGS sequence"/>
</dbReference>
<proteinExistence type="predicted"/>
<feature type="transmembrane region" description="Helical" evidence="1">
    <location>
        <begin position="20"/>
        <end position="48"/>
    </location>
</feature>
<keyword evidence="3" id="KW-1185">Reference proteome</keyword>
<feature type="transmembrane region" description="Helical" evidence="1">
    <location>
        <begin position="146"/>
        <end position="166"/>
    </location>
</feature>
<keyword evidence="1" id="KW-0812">Transmembrane</keyword>
<sequence>MTSLFPHPAYAEEQPHARTILYLHVIRAGTQAAALVATVTATASSLYYRPRSLAAFVPRLIIHSARAVPIGIVFSGLATAGRMYGREQIEWQDRTWRLLENKPQERADWWAIGGGVGGAVAGVWGVRRGVLPGVVRGRYLGRTAKLVLGGAGVGMGPVGVGLGQVYTGLKG</sequence>
<dbReference type="AlphaFoldDB" id="A0A6A6QZF8"/>
<keyword evidence="1" id="KW-0472">Membrane</keyword>
<organism evidence="2 3">
    <name type="scientific">Lophium mytilinum</name>
    <dbReference type="NCBI Taxonomy" id="390894"/>
    <lineage>
        <taxon>Eukaryota</taxon>
        <taxon>Fungi</taxon>
        <taxon>Dikarya</taxon>
        <taxon>Ascomycota</taxon>
        <taxon>Pezizomycotina</taxon>
        <taxon>Dothideomycetes</taxon>
        <taxon>Pleosporomycetidae</taxon>
        <taxon>Mytilinidiales</taxon>
        <taxon>Mytilinidiaceae</taxon>
        <taxon>Lophium</taxon>
    </lineage>
</organism>
<dbReference type="PANTHER" id="PTHR38636:SF1">
    <property type="entry name" value="CHLORIDE CHANNEL PROTEIN CLC-D"/>
    <property type="match status" value="1"/>
</dbReference>
<accession>A0A6A6QZF8</accession>
<gene>
    <name evidence="2" type="ORF">BU16DRAFT_327351</name>
</gene>
<feature type="transmembrane region" description="Helical" evidence="1">
    <location>
        <begin position="60"/>
        <end position="81"/>
    </location>
</feature>
<feature type="transmembrane region" description="Helical" evidence="1">
    <location>
        <begin position="109"/>
        <end position="126"/>
    </location>
</feature>